<evidence type="ECO:0000256" key="6">
    <source>
        <dbReference type="PROSITE-ProRule" id="PRU01362"/>
    </source>
</evidence>
<dbReference type="PROSITE" id="PS52018">
    <property type="entry name" value="DART"/>
    <property type="match status" value="1"/>
</dbReference>
<feature type="binding site" evidence="6">
    <location>
        <begin position="23"/>
        <end position="25"/>
    </location>
    <ligand>
        <name>NAD(+)</name>
        <dbReference type="ChEBI" id="CHEBI:57540"/>
    </ligand>
</feature>
<protein>
    <recommendedName>
        <fullName evidence="7">DarT domain-containing protein</fullName>
    </recommendedName>
</protein>
<keyword evidence="2 6" id="KW-0328">Glycosyltransferase</keyword>
<accession>A0ABP8K0U6</accession>
<keyword evidence="3 6" id="KW-0808">Transferase</keyword>
<evidence type="ECO:0000313" key="8">
    <source>
        <dbReference type="EMBL" id="GAA4399025.1"/>
    </source>
</evidence>
<comment type="caution">
    <text evidence="6">Lacks conserved residue(s) required for the propagation of feature annotation.</text>
</comment>
<proteinExistence type="inferred from homology"/>
<feature type="binding site" evidence="6">
    <location>
        <position position="62"/>
    </location>
    <ligand>
        <name>NAD(+)</name>
        <dbReference type="ChEBI" id="CHEBI:57540"/>
    </ligand>
</feature>
<name>A0ABP8K0U6_9BACT</name>
<feature type="domain" description="DarT" evidence="7">
    <location>
        <begin position="19"/>
        <end position="224"/>
    </location>
</feature>
<dbReference type="InterPro" id="IPR029494">
    <property type="entry name" value="DarT"/>
</dbReference>
<feature type="binding site" evidence="6">
    <location>
        <position position="32"/>
    </location>
    <ligand>
        <name>NAD(+)</name>
        <dbReference type="ChEBI" id="CHEBI:57540"/>
    </ligand>
</feature>
<dbReference type="EMBL" id="BAABHB010000002">
    <property type="protein sequence ID" value="GAA4399025.1"/>
    <property type="molecule type" value="Genomic_DNA"/>
</dbReference>
<gene>
    <name evidence="8" type="ORF">GCM10023187_10300</name>
</gene>
<keyword evidence="4 6" id="KW-0548">Nucleotidyltransferase</keyword>
<feature type="active site" evidence="6">
    <location>
        <position position="175"/>
    </location>
</feature>
<sequence>MPVGDVMVSYMPGQIPKTVWIFRIIPEQNLPGILQQGILTRNAATHDPNYVFIGDSQLTADRHDFSIPLPGYGNLGDYVPFYFGQLSPMLLNIKTGYRGITKRPQSEIIYLCIKIDSILKAGLRFVFTDGHAKNQFTSFYTSLDDLDKVDWEVVKSRHWKNTENDYDRQRRKQAEFLVYEQVSPELIDTIVVFNQEKFNFVEDLVRQYGLNIRVHIDTKGAFYY</sequence>
<evidence type="ECO:0000256" key="1">
    <source>
        <dbReference type="ARBA" id="ARBA00022649"/>
    </source>
</evidence>
<keyword evidence="5 6" id="KW-0238">DNA-binding</keyword>
<keyword evidence="9" id="KW-1185">Reference proteome</keyword>
<dbReference type="Pfam" id="PF14487">
    <property type="entry name" value="DarT"/>
    <property type="match status" value="1"/>
</dbReference>
<comment type="similarity">
    <text evidence="6">Belongs to the DarT ADP-ribosyltransferase family.</text>
</comment>
<reference evidence="9" key="1">
    <citation type="journal article" date="2019" name="Int. J. Syst. Evol. Microbiol.">
        <title>The Global Catalogue of Microorganisms (GCM) 10K type strain sequencing project: providing services to taxonomists for standard genome sequencing and annotation.</title>
        <authorList>
            <consortium name="The Broad Institute Genomics Platform"/>
            <consortium name="The Broad Institute Genome Sequencing Center for Infectious Disease"/>
            <person name="Wu L."/>
            <person name="Ma J."/>
        </authorList>
    </citation>
    <scope>NUCLEOTIDE SEQUENCE [LARGE SCALE GENOMIC DNA]</scope>
    <source>
        <strain evidence="9">JCM 17925</strain>
    </source>
</reference>
<evidence type="ECO:0000256" key="2">
    <source>
        <dbReference type="ARBA" id="ARBA00022676"/>
    </source>
</evidence>
<evidence type="ECO:0000313" key="9">
    <source>
        <dbReference type="Proteomes" id="UP001500936"/>
    </source>
</evidence>
<feature type="active site" description="Proton acceptor" evidence="6">
    <location>
        <position position="62"/>
    </location>
</feature>
<comment type="catalytic activity">
    <reaction evidence="6">
        <text>a thymidine in DNA + NAD(+) = an N-(ADP-alpha-D-ribosyl)-thymidine in DNA + nicotinamide + H(+)</text>
        <dbReference type="Rhea" id="RHEA:71651"/>
        <dbReference type="Rhea" id="RHEA-COMP:13556"/>
        <dbReference type="Rhea" id="RHEA-COMP:18051"/>
        <dbReference type="ChEBI" id="CHEBI:15378"/>
        <dbReference type="ChEBI" id="CHEBI:17154"/>
        <dbReference type="ChEBI" id="CHEBI:57540"/>
        <dbReference type="ChEBI" id="CHEBI:137386"/>
        <dbReference type="ChEBI" id="CHEBI:191199"/>
    </reaction>
</comment>
<evidence type="ECO:0000256" key="4">
    <source>
        <dbReference type="ARBA" id="ARBA00022695"/>
    </source>
</evidence>
<evidence type="ECO:0000259" key="7">
    <source>
        <dbReference type="PROSITE" id="PS52018"/>
    </source>
</evidence>
<organism evidence="8 9">
    <name type="scientific">Nibrella viscosa</name>
    <dbReference type="NCBI Taxonomy" id="1084524"/>
    <lineage>
        <taxon>Bacteria</taxon>
        <taxon>Pseudomonadati</taxon>
        <taxon>Bacteroidota</taxon>
        <taxon>Cytophagia</taxon>
        <taxon>Cytophagales</taxon>
        <taxon>Spirosomataceae</taxon>
        <taxon>Nibrella</taxon>
    </lineage>
</organism>
<evidence type="ECO:0000256" key="5">
    <source>
        <dbReference type="ARBA" id="ARBA00023125"/>
    </source>
</evidence>
<comment type="caution">
    <text evidence="8">The sequence shown here is derived from an EMBL/GenBank/DDBJ whole genome shotgun (WGS) entry which is preliminary data.</text>
</comment>
<keyword evidence="1 6" id="KW-1277">Toxin-antitoxin system</keyword>
<evidence type="ECO:0000256" key="3">
    <source>
        <dbReference type="ARBA" id="ARBA00022679"/>
    </source>
</evidence>
<dbReference type="Proteomes" id="UP001500936">
    <property type="component" value="Unassembled WGS sequence"/>
</dbReference>